<dbReference type="EMBL" id="OZ035835">
    <property type="protein sequence ID" value="CAL1577078.1"/>
    <property type="molecule type" value="Genomic_DNA"/>
</dbReference>
<keyword evidence="2" id="KW-0472">Membrane</keyword>
<keyword evidence="2" id="KW-0812">Transmembrane</keyword>
<evidence type="ECO:0000256" key="1">
    <source>
        <dbReference type="SAM" id="MobiDB-lite"/>
    </source>
</evidence>
<protein>
    <submittedName>
        <fullName evidence="4">Uncharacterized protein</fullName>
    </submittedName>
</protein>
<feature type="compositionally biased region" description="Basic and acidic residues" evidence="1">
    <location>
        <begin position="45"/>
        <end position="54"/>
    </location>
</feature>
<proteinExistence type="predicted"/>
<feature type="compositionally biased region" description="Polar residues" evidence="1">
    <location>
        <begin position="31"/>
        <end position="41"/>
    </location>
</feature>
<keyword evidence="5" id="KW-1185">Reference proteome</keyword>
<evidence type="ECO:0000313" key="5">
    <source>
        <dbReference type="Proteomes" id="UP001497482"/>
    </source>
</evidence>
<gene>
    <name evidence="4" type="ORF">KC01_LOCUS8462</name>
</gene>
<keyword evidence="3" id="KW-0732">Signal</keyword>
<feature type="chain" id="PRO_5043729832" evidence="3">
    <location>
        <begin position="20"/>
        <end position="114"/>
    </location>
</feature>
<feature type="transmembrane region" description="Helical" evidence="2">
    <location>
        <begin position="67"/>
        <end position="85"/>
    </location>
</feature>
<accession>A0AAV2JHB8</accession>
<feature type="region of interest" description="Disordered" evidence="1">
    <location>
        <begin position="28"/>
        <end position="58"/>
    </location>
</feature>
<reference evidence="4 5" key="1">
    <citation type="submission" date="2024-04" db="EMBL/GenBank/DDBJ databases">
        <authorList>
            <person name="Waldvogel A.-M."/>
            <person name="Schoenle A."/>
        </authorList>
    </citation>
    <scope>NUCLEOTIDE SEQUENCE [LARGE SCALE GENOMIC DNA]</scope>
</reference>
<keyword evidence="2" id="KW-1133">Transmembrane helix</keyword>
<feature type="signal peptide" evidence="3">
    <location>
        <begin position="1"/>
        <end position="19"/>
    </location>
</feature>
<dbReference type="AlphaFoldDB" id="A0AAV2JHB8"/>
<evidence type="ECO:0000256" key="3">
    <source>
        <dbReference type="SAM" id="SignalP"/>
    </source>
</evidence>
<evidence type="ECO:0000256" key="2">
    <source>
        <dbReference type="SAM" id="Phobius"/>
    </source>
</evidence>
<organism evidence="4 5">
    <name type="scientific">Knipowitschia caucasica</name>
    <name type="common">Caucasian dwarf goby</name>
    <name type="synonym">Pomatoschistus caucasicus</name>
    <dbReference type="NCBI Taxonomy" id="637954"/>
    <lineage>
        <taxon>Eukaryota</taxon>
        <taxon>Metazoa</taxon>
        <taxon>Chordata</taxon>
        <taxon>Craniata</taxon>
        <taxon>Vertebrata</taxon>
        <taxon>Euteleostomi</taxon>
        <taxon>Actinopterygii</taxon>
        <taxon>Neopterygii</taxon>
        <taxon>Teleostei</taxon>
        <taxon>Neoteleostei</taxon>
        <taxon>Acanthomorphata</taxon>
        <taxon>Gobiaria</taxon>
        <taxon>Gobiiformes</taxon>
        <taxon>Gobioidei</taxon>
        <taxon>Gobiidae</taxon>
        <taxon>Gobiinae</taxon>
        <taxon>Knipowitschia</taxon>
    </lineage>
</organism>
<sequence length="114" mass="12423">MPLSLLLLLFISAKPEITAGKHDFKGEYNSPLHNDSETNLPLDSKVTKTADKETPPQCTDCSTGKQFLLVFCGLMVGIVLTAVCLRRGTCNINITQGSDDEDSNVCTRMVMCVI</sequence>
<dbReference type="Proteomes" id="UP001497482">
    <property type="component" value="Chromosome 13"/>
</dbReference>
<name>A0AAV2JHB8_KNICA</name>
<evidence type="ECO:0000313" key="4">
    <source>
        <dbReference type="EMBL" id="CAL1577078.1"/>
    </source>
</evidence>